<evidence type="ECO:0000256" key="1">
    <source>
        <dbReference type="SAM" id="MobiDB-lite"/>
    </source>
</evidence>
<proteinExistence type="predicted"/>
<organism evidence="2 3">
    <name type="scientific">Monoraphidium neglectum</name>
    <dbReference type="NCBI Taxonomy" id="145388"/>
    <lineage>
        <taxon>Eukaryota</taxon>
        <taxon>Viridiplantae</taxon>
        <taxon>Chlorophyta</taxon>
        <taxon>core chlorophytes</taxon>
        <taxon>Chlorophyceae</taxon>
        <taxon>CS clade</taxon>
        <taxon>Sphaeropleales</taxon>
        <taxon>Selenastraceae</taxon>
        <taxon>Monoraphidium</taxon>
    </lineage>
</organism>
<dbReference type="PANTHER" id="PTHR35506">
    <property type="entry name" value="OS02G0135600 PROTEIN"/>
    <property type="match status" value="1"/>
</dbReference>
<dbReference type="AlphaFoldDB" id="A0A0D2KTT7"/>
<name>A0A0D2KTT7_9CHLO</name>
<evidence type="ECO:0000313" key="2">
    <source>
        <dbReference type="EMBL" id="KIY98868.1"/>
    </source>
</evidence>
<dbReference type="Proteomes" id="UP000054498">
    <property type="component" value="Unassembled WGS sequence"/>
</dbReference>
<dbReference type="OrthoDB" id="548802at2759"/>
<dbReference type="GeneID" id="25741966"/>
<dbReference type="EMBL" id="KK102035">
    <property type="protein sequence ID" value="KIY98868.1"/>
    <property type="molecule type" value="Genomic_DNA"/>
</dbReference>
<keyword evidence="3" id="KW-1185">Reference proteome</keyword>
<dbReference type="KEGG" id="mng:MNEG_9091"/>
<protein>
    <submittedName>
        <fullName evidence="2">Uncharacterized protein</fullName>
    </submittedName>
</protein>
<accession>A0A0D2KTT7</accession>
<evidence type="ECO:0000313" key="3">
    <source>
        <dbReference type="Proteomes" id="UP000054498"/>
    </source>
</evidence>
<reference evidence="2 3" key="1">
    <citation type="journal article" date="2013" name="BMC Genomics">
        <title>Reconstruction of the lipid metabolism for the microalga Monoraphidium neglectum from its genome sequence reveals characteristics suitable for biofuel production.</title>
        <authorList>
            <person name="Bogen C."/>
            <person name="Al-Dilaimi A."/>
            <person name="Albersmeier A."/>
            <person name="Wichmann J."/>
            <person name="Grundmann M."/>
            <person name="Rupp O."/>
            <person name="Lauersen K.J."/>
            <person name="Blifernez-Klassen O."/>
            <person name="Kalinowski J."/>
            <person name="Goesmann A."/>
            <person name="Mussgnug J.H."/>
            <person name="Kruse O."/>
        </authorList>
    </citation>
    <scope>NUCLEOTIDE SEQUENCE [LARGE SCALE GENOMIC DNA]</scope>
    <source>
        <strain evidence="2 3">SAG 48.87</strain>
    </source>
</reference>
<feature type="compositionally biased region" description="Gly residues" evidence="1">
    <location>
        <begin position="61"/>
        <end position="81"/>
    </location>
</feature>
<feature type="region of interest" description="Disordered" evidence="1">
    <location>
        <begin position="206"/>
        <end position="230"/>
    </location>
</feature>
<dbReference type="PANTHER" id="PTHR35506:SF1">
    <property type="entry name" value="OS02G0135600 PROTEIN"/>
    <property type="match status" value="1"/>
</dbReference>
<feature type="region of interest" description="Disordered" evidence="1">
    <location>
        <begin position="120"/>
        <end position="145"/>
    </location>
</feature>
<feature type="compositionally biased region" description="Gly residues" evidence="1">
    <location>
        <begin position="210"/>
        <end position="224"/>
    </location>
</feature>
<feature type="compositionally biased region" description="Polar residues" evidence="1">
    <location>
        <begin position="124"/>
        <end position="133"/>
    </location>
</feature>
<gene>
    <name evidence="2" type="ORF">MNEG_9091</name>
</gene>
<feature type="region of interest" description="Disordered" evidence="1">
    <location>
        <begin position="61"/>
        <end position="85"/>
    </location>
</feature>
<dbReference type="RefSeq" id="XP_013897888.1">
    <property type="nucleotide sequence ID" value="XM_014042434.1"/>
</dbReference>
<sequence>MAVSFLSNQPAAVALAAAAGAEPSRLLLDAAAEDEPGGSGSGALGGFSNAAPAAAVDGGGAGGNSGGGGGGGDGGGGGGEDLGLPSPEEAARLVLAELGLKSADSGLDMVILHADARPAAPRSPQISAGSHQITEPPHDDAAAAAPAAAAASAARAVAGWADRVLRYLNNSPEFREAVLLAVVLTPAGADLGPGLLAPGGIPLARRKGSEGGGSGGGGGGGGGAVPRPRQSWQQLGSGAAAADARRPALVVRRLPGVVRVDGCVRAGLAECVERGGLLGTMADRLIPEIAYKIGRAPKYGA</sequence>